<accession>A0A1H3DAG7</accession>
<gene>
    <name evidence="1" type="ORF">SAMN04487946_101452</name>
</gene>
<protein>
    <recommendedName>
        <fullName evidence="3">DUF309 domain-containing protein</fullName>
    </recommendedName>
</protein>
<reference evidence="2" key="1">
    <citation type="submission" date="2016-10" db="EMBL/GenBank/DDBJ databases">
        <authorList>
            <person name="Varghese N."/>
            <person name="Submissions S."/>
        </authorList>
    </citation>
    <scope>NUCLEOTIDE SEQUENCE [LARGE SCALE GENOMIC DNA]</scope>
    <source>
        <strain evidence="2">CGMCC 1.10118</strain>
    </source>
</reference>
<proteinExistence type="predicted"/>
<sequence length="214" mass="23761">MQGALRIGTAAFNAGDHRAAHEAWEEPWLALESGTADERLLHGLIQYAAATHHARLRNWSGARRLAASAAAYLSALDDGYREMNVAAVRTHLRRLAADPEFAERRRPLSLQHDGAALTPADLSFEQLASVATLLAEEYEAFDATVVDDAIRYARGELGDDDSPPEVTATRSRGFVGMLFDFADTRDGRAVVYDRLSRHVERRRSRERDVDGLFE</sequence>
<evidence type="ECO:0000313" key="2">
    <source>
        <dbReference type="Proteomes" id="UP000199170"/>
    </source>
</evidence>
<dbReference type="PANTHER" id="PTHR34796">
    <property type="entry name" value="EXPRESSED PROTEIN"/>
    <property type="match status" value="1"/>
</dbReference>
<dbReference type="SUPFAM" id="SSF140663">
    <property type="entry name" value="TTHA0068-like"/>
    <property type="match status" value="1"/>
</dbReference>
<dbReference type="EMBL" id="FNPB01000001">
    <property type="protein sequence ID" value="SDX63347.1"/>
    <property type="molecule type" value="Genomic_DNA"/>
</dbReference>
<organism evidence="1 2">
    <name type="scientific">Halobellus clavatus</name>
    <dbReference type="NCBI Taxonomy" id="660517"/>
    <lineage>
        <taxon>Archaea</taxon>
        <taxon>Methanobacteriati</taxon>
        <taxon>Methanobacteriota</taxon>
        <taxon>Stenosarchaea group</taxon>
        <taxon>Halobacteria</taxon>
        <taxon>Halobacteriales</taxon>
        <taxon>Haloferacaceae</taxon>
        <taxon>Halobellus</taxon>
    </lineage>
</organism>
<dbReference type="Gene3D" id="1.10.3450.10">
    <property type="entry name" value="TTHA0068-like"/>
    <property type="match status" value="1"/>
</dbReference>
<evidence type="ECO:0000313" key="1">
    <source>
        <dbReference type="EMBL" id="SDX63347.1"/>
    </source>
</evidence>
<dbReference type="RefSeq" id="WP_089764666.1">
    <property type="nucleotide sequence ID" value="NZ_FNPB01000001.1"/>
</dbReference>
<evidence type="ECO:0008006" key="3">
    <source>
        <dbReference type="Google" id="ProtNLM"/>
    </source>
</evidence>
<keyword evidence="2" id="KW-1185">Reference proteome</keyword>
<dbReference type="STRING" id="660517.SAMN04487946_101452"/>
<dbReference type="Pfam" id="PF03745">
    <property type="entry name" value="DUF309"/>
    <property type="match status" value="1"/>
</dbReference>
<dbReference type="InterPro" id="IPR023203">
    <property type="entry name" value="TTHA0068_sf"/>
</dbReference>
<dbReference type="Proteomes" id="UP000199170">
    <property type="component" value="Unassembled WGS sequence"/>
</dbReference>
<dbReference type="OrthoDB" id="270022at2157"/>
<dbReference type="InterPro" id="IPR005500">
    <property type="entry name" value="DUF309"/>
</dbReference>
<dbReference type="PANTHER" id="PTHR34796:SF1">
    <property type="entry name" value="EXPRESSED PROTEIN"/>
    <property type="match status" value="1"/>
</dbReference>
<name>A0A1H3DAG7_9EURY</name>
<dbReference type="AlphaFoldDB" id="A0A1H3DAG7"/>